<dbReference type="GO" id="GO:0016705">
    <property type="term" value="F:oxidoreductase activity, acting on paired donors, with incorporation or reduction of molecular oxygen"/>
    <property type="evidence" value="ECO:0007669"/>
    <property type="project" value="InterPro"/>
</dbReference>
<keyword evidence="6" id="KW-0812">Transmembrane</keyword>
<protein>
    <recommendedName>
        <fullName evidence="9">Cytochrome P450</fullName>
    </recommendedName>
</protein>
<evidence type="ECO:0000256" key="4">
    <source>
        <dbReference type="ARBA" id="ARBA00023004"/>
    </source>
</evidence>
<keyword evidence="3" id="KW-0560">Oxidoreductase</keyword>
<dbReference type="PANTHER" id="PTHR47947">
    <property type="entry name" value="CYTOCHROME P450 82C3-RELATED"/>
    <property type="match status" value="1"/>
</dbReference>
<keyword evidence="6" id="KW-1133">Transmembrane helix</keyword>
<name>A0AAN9P1Z2_PSOTE</name>
<gene>
    <name evidence="7" type="ORF">VNO78_33985</name>
</gene>
<keyword evidence="4" id="KW-0408">Iron</keyword>
<proteinExistence type="predicted"/>
<dbReference type="PANTHER" id="PTHR47947:SF18">
    <property type="entry name" value="CYTOCHROME P450 82A2"/>
    <property type="match status" value="1"/>
</dbReference>
<evidence type="ECO:0000256" key="6">
    <source>
        <dbReference type="SAM" id="Phobius"/>
    </source>
</evidence>
<evidence type="ECO:0000256" key="2">
    <source>
        <dbReference type="ARBA" id="ARBA00022723"/>
    </source>
</evidence>
<dbReference type="AlphaFoldDB" id="A0AAN9P1Z2"/>
<dbReference type="GO" id="GO:0004497">
    <property type="term" value="F:monooxygenase activity"/>
    <property type="evidence" value="ECO:0007669"/>
    <property type="project" value="UniProtKB-KW"/>
</dbReference>
<dbReference type="InterPro" id="IPR050651">
    <property type="entry name" value="Plant_Cytochrome_P450_Monoox"/>
</dbReference>
<comment type="caution">
    <text evidence="7">The sequence shown here is derived from an EMBL/GenBank/DDBJ whole genome shotgun (WGS) entry which is preliminary data.</text>
</comment>
<dbReference type="GO" id="GO:0020037">
    <property type="term" value="F:heme binding"/>
    <property type="evidence" value="ECO:0007669"/>
    <property type="project" value="InterPro"/>
</dbReference>
<evidence type="ECO:0000313" key="8">
    <source>
        <dbReference type="Proteomes" id="UP001386955"/>
    </source>
</evidence>
<keyword evidence="5" id="KW-0503">Monooxygenase</keyword>
<keyword evidence="8" id="KW-1185">Reference proteome</keyword>
<evidence type="ECO:0000313" key="7">
    <source>
        <dbReference type="EMBL" id="KAK7381352.1"/>
    </source>
</evidence>
<dbReference type="InterPro" id="IPR036396">
    <property type="entry name" value="Cyt_P450_sf"/>
</dbReference>
<keyword evidence="2" id="KW-0479">Metal-binding</keyword>
<reference evidence="7 8" key="1">
    <citation type="submission" date="2024-01" db="EMBL/GenBank/DDBJ databases">
        <title>The genomes of 5 underutilized Papilionoideae crops provide insights into root nodulation and disease resistanc.</title>
        <authorList>
            <person name="Jiang F."/>
        </authorList>
    </citation>
    <scope>NUCLEOTIDE SEQUENCE [LARGE SCALE GENOMIC DNA]</scope>
    <source>
        <strain evidence="7">DUOXIRENSHENG_FW03</strain>
        <tissue evidence="7">Leaves</tissue>
    </source>
</reference>
<dbReference type="Gene3D" id="1.10.630.10">
    <property type="entry name" value="Cytochrome P450"/>
    <property type="match status" value="1"/>
</dbReference>
<evidence type="ECO:0008006" key="9">
    <source>
        <dbReference type="Google" id="ProtNLM"/>
    </source>
</evidence>
<organism evidence="7 8">
    <name type="scientific">Psophocarpus tetragonolobus</name>
    <name type="common">Winged bean</name>
    <name type="synonym">Dolichos tetragonolobus</name>
    <dbReference type="NCBI Taxonomy" id="3891"/>
    <lineage>
        <taxon>Eukaryota</taxon>
        <taxon>Viridiplantae</taxon>
        <taxon>Streptophyta</taxon>
        <taxon>Embryophyta</taxon>
        <taxon>Tracheophyta</taxon>
        <taxon>Spermatophyta</taxon>
        <taxon>Magnoliopsida</taxon>
        <taxon>eudicotyledons</taxon>
        <taxon>Gunneridae</taxon>
        <taxon>Pentapetalae</taxon>
        <taxon>rosids</taxon>
        <taxon>fabids</taxon>
        <taxon>Fabales</taxon>
        <taxon>Fabaceae</taxon>
        <taxon>Papilionoideae</taxon>
        <taxon>50 kb inversion clade</taxon>
        <taxon>NPAAA clade</taxon>
        <taxon>indigoferoid/millettioid clade</taxon>
        <taxon>Phaseoleae</taxon>
        <taxon>Psophocarpus</taxon>
    </lineage>
</organism>
<dbReference type="Proteomes" id="UP001386955">
    <property type="component" value="Unassembled WGS sequence"/>
</dbReference>
<dbReference type="GO" id="GO:0005506">
    <property type="term" value="F:iron ion binding"/>
    <property type="evidence" value="ECO:0007669"/>
    <property type="project" value="InterPro"/>
</dbReference>
<evidence type="ECO:0000256" key="1">
    <source>
        <dbReference type="ARBA" id="ARBA00022617"/>
    </source>
</evidence>
<dbReference type="InterPro" id="IPR001128">
    <property type="entry name" value="Cyt_P450"/>
</dbReference>
<dbReference type="Pfam" id="PF00067">
    <property type="entry name" value="p450"/>
    <property type="match status" value="1"/>
</dbReference>
<dbReference type="SUPFAM" id="SSF48264">
    <property type="entry name" value="Cytochrome P450"/>
    <property type="match status" value="1"/>
</dbReference>
<accession>A0AAN9P1Z2</accession>
<sequence>MDFVLNYLNATAVGLLSLILLSFFLYRPYKFAQSKKEAPTVAGAWPILGHLPLLRGSETPHRTLGALADKYGPIFRINIALKKALVINNWELAKECFTTNDMAVSSRPKLVACCR</sequence>
<evidence type="ECO:0000256" key="5">
    <source>
        <dbReference type="ARBA" id="ARBA00023033"/>
    </source>
</evidence>
<evidence type="ECO:0000256" key="3">
    <source>
        <dbReference type="ARBA" id="ARBA00023002"/>
    </source>
</evidence>
<keyword evidence="1" id="KW-0349">Heme</keyword>
<feature type="transmembrane region" description="Helical" evidence="6">
    <location>
        <begin position="6"/>
        <end position="26"/>
    </location>
</feature>
<dbReference type="EMBL" id="JAYMYS010000009">
    <property type="protein sequence ID" value="KAK7381352.1"/>
    <property type="molecule type" value="Genomic_DNA"/>
</dbReference>
<keyword evidence="6" id="KW-0472">Membrane</keyword>